<sequence>MLMRRWKTVPFRWKPFLFFCGVLYLFIALPSYLLDDKVTISKTEQKQEIAADVNIKFTKSYKIERQINPKIIKIKEKIKENQEKTKETAAFSVQYKGKQLFIEKLLTHPDAESLKDKTILDPSLIKQKRKMVSLDGSFNNANLGGCPDWNCELVGGHDISDADVVIMQSKRILNRKPDQLFVYYSQESPKNAPSLGGGEPFFNMTLGFRHDSPAASPYGYTVKLAEKSRIPPDVPVVDEAMIKGKTKGAAWYVSHCGTQSRRESLVEALQKHIQVDIYGGCGTMRCSKGSDCENAIDRDYHFYMALENSICEDYITEKLWNQGYRHESVPIVLKRSLVERYVPPNSFIAFDDYKNVEEMAKHLKKLMEDKTAYLKYFEWKREYAVIYLDGLEHNELERPWGFCQLCRLAHVLATDPSAASTIKLLNNKDLAQNWDKSCESDGELAGKILENSPAKSGTTKEQKTGILVESEMRVKQ</sequence>
<dbReference type="Proteomes" id="UP000887576">
    <property type="component" value="Unplaced"/>
</dbReference>
<protein>
    <submittedName>
        <fullName evidence="2">Fucosyltransferase</fullName>
    </submittedName>
</protein>
<dbReference type="WBParaSite" id="JU765_v2.g16086.t1">
    <property type="protein sequence ID" value="JU765_v2.g16086.t1"/>
    <property type="gene ID" value="JU765_v2.g16086"/>
</dbReference>
<name>A0AC34QFX3_9BILA</name>
<reference evidence="2" key="1">
    <citation type="submission" date="2022-11" db="UniProtKB">
        <authorList>
            <consortium name="WormBaseParasite"/>
        </authorList>
    </citation>
    <scope>IDENTIFICATION</scope>
</reference>
<proteinExistence type="predicted"/>
<evidence type="ECO:0000313" key="2">
    <source>
        <dbReference type="WBParaSite" id="JU765_v2.g16086.t1"/>
    </source>
</evidence>
<accession>A0AC34QFX3</accession>
<evidence type="ECO:0000313" key="1">
    <source>
        <dbReference type="Proteomes" id="UP000887576"/>
    </source>
</evidence>
<organism evidence="1 2">
    <name type="scientific">Panagrolaimus sp. JU765</name>
    <dbReference type="NCBI Taxonomy" id="591449"/>
    <lineage>
        <taxon>Eukaryota</taxon>
        <taxon>Metazoa</taxon>
        <taxon>Ecdysozoa</taxon>
        <taxon>Nematoda</taxon>
        <taxon>Chromadorea</taxon>
        <taxon>Rhabditida</taxon>
        <taxon>Tylenchina</taxon>
        <taxon>Panagrolaimomorpha</taxon>
        <taxon>Panagrolaimoidea</taxon>
        <taxon>Panagrolaimidae</taxon>
        <taxon>Panagrolaimus</taxon>
    </lineage>
</organism>